<evidence type="ECO:0000313" key="5">
    <source>
        <dbReference type="Proteomes" id="UP000236728"/>
    </source>
</evidence>
<reference evidence="4 5" key="1">
    <citation type="submission" date="2016-10" db="EMBL/GenBank/DDBJ databases">
        <authorList>
            <person name="de Groot N.N."/>
        </authorList>
    </citation>
    <scope>NUCLEOTIDE SEQUENCE [LARGE SCALE GENOMIC DNA]</scope>
    <source>
        <strain evidence="4 5">DSM 22489</strain>
    </source>
</reference>
<evidence type="ECO:0000256" key="3">
    <source>
        <dbReference type="ARBA" id="ARBA00023002"/>
    </source>
</evidence>
<proteinExistence type="predicted"/>
<dbReference type="Pfam" id="PF03060">
    <property type="entry name" value="NMO"/>
    <property type="match status" value="1"/>
</dbReference>
<keyword evidence="5" id="KW-1185">Reference proteome</keyword>
<keyword evidence="1" id="KW-0285">Flavoprotein</keyword>
<evidence type="ECO:0000256" key="2">
    <source>
        <dbReference type="ARBA" id="ARBA00022643"/>
    </source>
</evidence>
<sequence>MNEYPVIIQGGMGAGVSNWQLARAVSKRGQLGVVSGTALDQILVRRLQDGDPGGHMRRALLAFPFPSMADNVLSTYFVPGGKASTASYMVAPMLGRDNSRASVELCIVSNFVEVFLARKEHDNPVGINYLEKIQAAHLPTIYGAMLAGVSYIIMGAGIPLRIPGVLDGLARHEPVEYAMHVTGAEEGDDMVARFNPRDYMERELEPLLRPQFLPIVSSNALATTMVKKANGVVNGLVIEMSRAGGHNAPPRGKMQLNDKGEPVYGERDQVDFAKLRELGVPFWLAGGYGSAEGLKLALQEGATGIQVGTAFEFADESGLDPVFKSRLLAKSIAGTAEVFTDPVASPTGFPFKVGMLEGTGSDAHTSGERPRICDLGFLREAYRTEEGGIGYRCPAEPLSLYVSKGGKAEDTVGRKCLCNALLANVGLGQVRNAYRKEIALVTVGDDLKRVWEFLPPGETSYTASDVIDELLTGAGALVAELPELEPVCTVKA</sequence>
<protein>
    <submittedName>
        <fullName evidence="4">Nitronate monooxygenase</fullName>
    </submittedName>
</protein>
<dbReference type="Gene3D" id="3.20.20.70">
    <property type="entry name" value="Aldolase class I"/>
    <property type="match status" value="2"/>
</dbReference>
<dbReference type="GO" id="GO:0018580">
    <property type="term" value="F:nitronate monooxygenase activity"/>
    <property type="evidence" value="ECO:0007669"/>
    <property type="project" value="InterPro"/>
</dbReference>
<evidence type="ECO:0000313" key="4">
    <source>
        <dbReference type="EMBL" id="SEF67990.1"/>
    </source>
</evidence>
<dbReference type="CDD" id="cd04730">
    <property type="entry name" value="NPD_like"/>
    <property type="match status" value="1"/>
</dbReference>
<dbReference type="InterPro" id="IPR004136">
    <property type="entry name" value="NMO"/>
</dbReference>
<name>A0A1H5TZ29_9BACT</name>
<dbReference type="PANTHER" id="PTHR32332:SF33">
    <property type="entry name" value="NITRONATE MONOOXYGENASE DOMAIN-CONTAINING PROTEIN"/>
    <property type="match status" value="1"/>
</dbReference>
<organism evidence="4 5">
    <name type="scientific">Bryocella elongata</name>
    <dbReference type="NCBI Taxonomy" id="863522"/>
    <lineage>
        <taxon>Bacteria</taxon>
        <taxon>Pseudomonadati</taxon>
        <taxon>Acidobacteriota</taxon>
        <taxon>Terriglobia</taxon>
        <taxon>Terriglobales</taxon>
        <taxon>Acidobacteriaceae</taxon>
        <taxon>Bryocella</taxon>
    </lineage>
</organism>
<gene>
    <name evidence="4" type="ORF">SAMN05421819_0796</name>
</gene>
<dbReference type="PANTHER" id="PTHR32332">
    <property type="entry name" value="2-NITROPROPANE DIOXYGENASE"/>
    <property type="match status" value="1"/>
</dbReference>
<keyword evidence="2" id="KW-0288">FMN</keyword>
<accession>A0A1H5TZ29</accession>
<keyword evidence="3" id="KW-0560">Oxidoreductase</keyword>
<dbReference type="AlphaFoldDB" id="A0A1H5TZ29"/>
<dbReference type="EMBL" id="FNVA01000001">
    <property type="protein sequence ID" value="SEF67990.1"/>
    <property type="molecule type" value="Genomic_DNA"/>
</dbReference>
<evidence type="ECO:0000256" key="1">
    <source>
        <dbReference type="ARBA" id="ARBA00022630"/>
    </source>
</evidence>
<dbReference type="SUPFAM" id="SSF51412">
    <property type="entry name" value="Inosine monophosphate dehydrogenase (IMPDH)"/>
    <property type="match status" value="1"/>
</dbReference>
<keyword evidence="4" id="KW-0503">Monooxygenase</keyword>
<dbReference type="InterPro" id="IPR013785">
    <property type="entry name" value="Aldolase_TIM"/>
</dbReference>
<dbReference type="Proteomes" id="UP000236728">
    <property type="component" value="Unassembled WGS sequence"/>
</dbReference>